<keyword evidence="6" id="KW-0547">Nucleotide-binding</keyword>
<keyword evidence="10" id="KW-1185">Reference proteome</keyword>
<keyword evidence="9" id="KW-0418">Kinase</keyword>
<dbReference type="SUPFAM" id="SSF82114">
    <property type="entry name" value="Riboflavin kinase-like"/>
    <property type="match status" value="1"/>
</dbReference>
<dbReference type="GO" id="GO:0009231">
    <property type="term" value="P:riboflavin biosynthetic process"/>
    <property type="evidence" value="ECO:0007669"/>
    <property type="project" value="InterPro"/>
</dbReference>
<dbReference type="GO" id="GO:0005524">
    <property type="term" value="F:ATP binding"/>
    <property type="evidence" value="ECO:0007669"/>
    <property type="project" value="UniProtKB-KW"/>
</dbReference>
<feature type="domain" description="Riboflavin kinase" evidence="8">
    <location>
        <begin position="14"/>
        <end position="157"/>
    </location>
</feature>
<dbReference type="SMART" id="SM00904">
    <property type="entry name" value="Flavokinase"/>
    <property type="match status" value="1"/>
</dbReference>
<dbReference type="RefSeq" id="XP_002780064.1">
    <property type="nucleotide sequence ID" value="XM_002780018.1"/>
</dbReference>
<evidence type="ECO:0000259" key="8">
    <source>
        <dbReference type="SMART" id="SM00904"/>
    </source>
</evidence>
<dbReference type="InterPro" id="IPR015865">
    <property type="entry name" value="Riboflavin_kinase_bac/euk"/>
</dbReference>
<evidence type="ECO:0000313" key="10">
    <source>
        <dbReference type="Proteomes" id="UP000007800"/>
    </source>
</evidence>
<dbReference type="OrthoDB" id="276388at2759"/>
<dbReference type="UniPathway" id="UPA00276">
    <property type="reaction ID" value="UER00406"/>
</dbReference>
<dbReference type="EC" id="2.7.1.26" evidence="2"/>
<dbReference type="PANTHER" id="PTHR22749:SF6">
    <property type="entry name" value="RIBOFLAVIN KINASE"/>
    <property type="match status" value="1"/>
</dbReference>
<keyword evidence="5" id="KW-0808">Transferase</keyword>
<evidence type="ECO:0000256" key="7">
    <source>
        <dbReference type="ARBA" id="ARBA00022840"/>
    </source>
</evidence>
<dbReference type="PANTHER" id="PTHR22749">
    <property type="entry name" value="RIBOFLAVIN KINASE/FMN ADENYLYLTRANSFERASE"/>
    <property type="match status" value="1"/>
</dbReference>
<dbReference type="Gene3D" id="2.40.30.30">
    <property type="entry name" value="Riboflavin kinase-like"/>
    <property type="match status" value="1"/>
</dbReference>
<dbReference type="Pfam" id="PF01687">
    <property type="entry name" value="Flavokinase"/>
    <property type="match status" value="1"/>
</dbReference>
<dbReference type="AlphaFoldDB" id="C5KUH2"/>
<protein>
    <recommendedName>
        <fullName evidence="2">riboflavin kinase</fullName>
        <ecNumber evidence="2">2.7.1.26</ecNumber>
    </recommendedName>
</protein>
<reference evidence="9 10" key="1">
    <citation type="submission" date="2008-07" db="EMBL/GenBank/DDBJ databases">
        <authorList>
            <person name="El-Sayed N."/>
            <person name="Caler E."/>
            <person name="Inman J."/>
            <person name="Amedeo P."/>
            <person name="Hass B."/>
            <person name="Wortman J."/>
        </authorList>
    </citation>
    <scope>NUCLEOTIDE SEQUENCE [LARGE SCALE GENOMIC DNA]</scope>
    <source>
        <strain evidence="10">ATCC 50983 / TXsc</strain>
    </source>
</reference>
<dbReference type="GO" id="GO:0008531">
    <property type="term" value="F:riboflavin kinase activity"/>
    <property type="evidence" value="ECO:0007669"/>
    <property type="project" value="UniProtKB-EC"/>
</dbReference>
<organism evidence="10">
    <name type="scientific">Perkinsus marinus (strain ATCC 50983 / TXsc)</name>
    <dbReference type="NCBI Taxonomy" id="423536"/>
    <lineage>
        <taxon>Eukaryota</taxon>
        <taxon>Sar</taxon>
        <taxon>Alveolata</taxon>
        <taxon>Perkinsozoa</taxon>
        <taxon>Perkinsea</taxon>
        <taxon>Perkinsida</taxon>
        <taxon>Perkinsidae</taxon>
        <taxon>Perkinsus</taxon>
    </lineage>
</organism>
<evidence type="ECO:0000256" key="6">
    <source>
        <dbReference type="ARBA" id="ARBA00022741"/>
    </source>
</evidence>
<dbReference type="EMBL" id="GG676258">
    <property type="protein sequence ID" value="EER11859.1"/>
    <property type="molecule type" value="Genomic_DNA"/>
</dbReference>
<evidence type="ECO:0000256" key="3">
    <source>
        <dbReference type="ARBA" id="ARBA00022630"/>
    </source>
</evidence>
<evidence type="ECO:0000313" key="9">
    <source>
        <dbReference type="EMBL" id="EER11859.1"/>
    </source>
</evidence>
<dbReference type="OMA" id="NGEVHKM"/>
<accession>C5KUH2</accession>
<dbReference type="GO" id="GO:0009398">
    <property type="term" value="P:FMN biosynthetic process"/>
    <property type="evidence" value="ECO:0007669"/>
    <property type="project" value="UniProtKB-UniPathway"/>
</dbReference>
<dbReference type="InterPro" id="IPR023468">
    <property type="entry name" value="Riboflavin_kinase"/>
</dbReference>
<dbReference type="Proteomes" id="UP000007800">
    <property type="component" value="Unassembled WGS sequence"/>
</dbReference>
<name>C5KUH2_PERM5</name>
<sequence length="183" mass="20093">MNPAKESITRVLHLLEPPARLTGIVASGCGRGSKLLGYPTANITSDSPAVAQFLEAAETGVYLGFAQVRYAKECSASKGDREVHPTALSVGVNPSFNDVKEKLVEAYIMHQFTSDFYGTELRLLVLGRFRPELPFESIEQLKAEMKIDCDFTMHELSTERLKAFRDDALFQATSTASATPSNM</sequence>
<evidence type="ECO:0000256" key="2">
    <source>
        <dbReference type="ARBA" id="ARBA00012105"/>
    </source>
</evidence>
<keyword evidence="4" id="KW-0288">FMN</keyword>
<evidence type="ECO:0000256" key="1">
    <source>
        <dbReference type="ARBA" id="ARBA00005201"/>
    </source>
</evidence>
<gene>
    <name evidence="9" type="ORF">Pmar_PMAR015566</name>
</gene>
<keyword evidence="7" id="KW-0067">ATP-binding</keyword>
<dbReference type="InParanoid" id="C5KUH2"/>
<comment type="pathway">
    <text evidence="1">Cofactor biosynthesis; FMN biosynthesis; FMN from riboflavin (ATP route): step 1/1.</text>
</comment>
<evidence type="ECO:0000256" key="4">
    <source>
        <dbReference type="ARBA" id="ARBA00022643"/>
    </source>
</evidence>
<keyword evidence="3" id="KW-0285">Flavoprotein</keyword>
<proteinExistence type="predicted"/>
<dbReference type="InterPro" id="IPR023465">
    <property type="entry name" value="Riboflavin_kinase_dom_sf"/>
</dbReference>
<evidence type="ECO:0000256" key="5">
    <source>
        <dbReference type="ARBA" id="ARBA00022679"/>
    </source>
</evidence>
<dbReference type="GeneID" id="9060537"/>